<dbReference type="InterPro" id="IPR036249">
    <property type="entry name" value="Thioredoxin-like_sf"/>
</dbReference>
<dbReference type="CDD" id="cd02955">
    <property type="entry name" value="SSP411"/>
    <property type="match status" value="1"/>
</dbReference>
<dbReference type="PANTHER" id="PTHR42899:SF1">
    <property type="entry name" value="SPERMATOGENESIS-ASSOCIATED PROTEIN 20"/>
    <property type="match status" value="1"/>
</dbReference>
<dbReference type="EMBL" id="DVMR01000004">
    <property type="protein sequence ID" value="HIU42707.1"/>
    <property type="molecule type" value="Genomic_DNA"/>
</dbReference>
<dbReference type="SUPFAM" id="SSF48208">
    <property type="entry name" value="Six-hairpin glycosidases"/>
    <property type="match status" value="1"/>
</dbReference>
<accession>A0A9D1ISS5</accession>
<comment type="caution">
    <text evidence="2">The sequence shown here is derived from an EMBL/GenBank/DDBJ whole genome shotgun (WGS) entry which is preliminary data.</text>
</comment>
<dbReference type="Gene3D" id="1.50.10.20">
    <property type="match status" value="1"/>
</dbReference>
<dbReference type="GO" id="GO:0005975">
    <property type="term" value="P:carbohydrate metabolic process"/>
    <property type="evidence" value="ECO:0007669"/>
    <property type="project" value="InterPro"/>
</dbReference>
<dbReference type="InterPro" id="IPR024705">
    <property type="entry name" value="Ssp411"/>
</dbReference>
<reference evidence="2" key="1">
    <citation type="submission" date="2020-10" db="EMBL/GenBank/DDBJ databases">
        <authorList>
            <person name="Gilroy R."/>
        </authorList>
    </citation>
    <scope>NUCLEOTIDE SEQUENCE</scope>
    <source>
        <strain evidence="2">CHK191-8634</strain>
    </source>
</reference>
<gene>
    <name evidence="2" type="ORF">IAB67_00230</name>
</gene>
<reference evidence="2" key="2">
    <citation type="journal article" date="2021" name="PeerJ">
        <title>Extensive microbial diversity within the chicken gut microbiome revealed by metagenomics and culture.</title>
        <authorList>
            <person name="Gilroy R."/>
            <person name="Ravi A."/>
            <person name="Getino M."/>
            <person name="Pursley I."/>
            <person name="Horton D.L."/>
            <person name="Alikhan N.F."/>
            <person name="Baker D."/>
            <person name="Gharbi K."/>
            <person name="Hall N."/>
            <person name="Watson M."/>
            <person name="Adriaenssens E.M."/>
            <person name="Foster-Nyarko E."/>
            <person name="Jarju S."/>
            <person name="Secka A."/>
            <person name="Antonio M."/>
            <person name="Oren A."/>
            <person name="Chaudhuri R.R."/>
            <person name="La Ragione R."/>
            <person name="Hildebrand F."/>
            <person name="Pallen M.J."/>
        </authorList>
    </citation>
    <scope>NUCLEOTIDE SEQUENCE</scope>
    <source>
        <strain evidence="2">CHK191-8634</strain>
    </source>
</reference>
<dbReference type="InterPro" id="IPR008928">
    <property type="entry name" value="6-hairpin_glycosidase_sf"/>
</dbReference>
<proteinExistence type="predicted"/>
<dbReference type="Gene3D" id="1.50.10.10">
    <property type="match status" value="1"/>
</dbReference>
<evidence type="ECO:0000313" key="3">
    <source>
        <dbReference type="Proteomes" id="UP000824073"/>
    </source>
</evidence>
<dbReference type="AlphaFoldDB" id="A0A9D1ISS5"/>
<dbReference type="Gene3D" id="3.40.30.10">
    <property type="entry name" value="Glutaredoxin"/>
    <property type="match status" value="1"/>
</dbReference>
<dbReference type="PIRSF" id="PIRSF006402">
    <property type="entry name" value="UCP006402_thioredoxin"/>
    <property type="match status" value="1"/>
</dbReference>
<evidence type="ECO:0000313" key="2">
    <source>
        <dbReference type="EMBL" id="HIU42707.1"/>
    </source>
</evidence>
<protein>
    <submittedName>
        <fullName evidence="2">Thioredoxin domain-containing protein</fullName>
    </submittedName>
</protein>
<dbReference type="Pfam" id="PF03190">
    <property type="entry name" value="Thioredox_DsbH"/>
    <property type="match status" value="1"/>
</dbReference>
<name>A0A9D1ISS5_9CLOT</name>
<dbReference type="Proteomes" id="UP000824073">
    <property type="component" value="Unassembled WGS sequence"/>
</dbReference>
<dbReference type="InterPro" id="IPR004879">
    <property type="entry name" value="Ssp411-like_TRX"/>
</dbReference>
<dbReference type="SUPFAM" id="SSF52833">
    <property type="entry name" value="Thioredoxin-like"/>
    <property type="match status" value="1"/>
</dbReference>
<sequence length="547" mass="62523">MEQNAKPNRLIHEKSPYLQQHAHNPVEWYPWCPEAFEKAREQDKSIFLSIGYSTCHWCHVMERESFENREIAELLNREYIAVKVDREERPDIDAVYMSVCQALTGSGGWPLNLLLAPDQRPFWAGVYLPPYGQNGRPGLFELLRDSARIWRDQRDILMQAGSALIEHISQSPERQPAQPCEKLIGEAVELFSAGFDARNGGFGRAPKFPAAHNLLFLLRYAKCRNDKRALAMAEYTLCQMARGGIFDHIGGGFSRYSTDSRWLVTHFEKMLYDNALLAYAYLEAYEQTGDSVYRRVAADTLDYVLRELTGPDGEFYCGQDADSDGVEGKYYVLMPDEVVRVLGQADAERLCSWYDITEHGNFEGKNIPNLLSNDRWREDDGLGGCRKKLYEYRLSRTALHRDDKVLTAWNALMIAALSKAARVLEDGRYLRAARRALLFIDEHMTDADRRLYLRWCGGQAAHMGQLDDYAFLAWALLELYACTFEAELLQRVAQLAEFVQKWFASESGGFFLYASDAEQLIARPIELYDGAMPSGNSVMGYVLVRLY</sequence>
<feature type="domain" description="Spermatogenesis-associated protein 20-like TRX" evidence="1">
    <location>
        <begin position="7"/>
        <end position="168"/>
    </location>
</feature>
<organism evidence="2 3">
    <name type="scientific">Candidatus Ventrousia excrementavium</name>
    <dbReference type="NCBI Taxonomy" id="2840961"/>
    <lineage>
        <taxon>Bacteria</taxon>
        <taxon>Bacillati</taxon>
        <taxon>Bacillota</taxon>
        <taxon>Clostridia</taxon>
        <taxon>Eubacteriales</taxon>
        <taxon>Clostridiaceae</taxon>
        <taxon>Clostridiaceae incertae sedis</taxon>
        <taxon>Candidatus Ventrousia</taxon>
    </lineage>
</organism>
<dbReference type="InterPro" id="IPR012341">
    <property type="entry name" value="6hp_glycosidase-like_sf"/>
</dbReference>
<evidence type="ECO:0000259" key="1">
    <source>
        <dbReference type="Pfam" id="PF03190"/>
    </source>
</evidence>
<dbReference type="PANTHER" id="PTHR42899">
    <property type="entry name" value="SPERMATOGENESIS-ASSOCIATED PROTEIN 20"/>
    <property type="match status" value="1"/>
</dbReference>
<feature type="non-terminal residue" evidence="2">
    <location>
        <position position="547"/>
    </location>
</feature>